<dbReference type="HAMAP" id="MF_00073">
    <property type="entry name" value="NusB"/>
    <property type="match status" value="1"/>
</dbReference>
<dbReference type="RefSeq" id="WP_025437715.1">
    <property type="nucleotide sequence ID" value="NZ_JABXXS010000020.1"/>
</dbReference>
<evidence type="ECO:0000313" key="9">
    <source>
        <dbReference type="Proteomes" id="UP000522590"/>
    </source>
</evidence>
<evidence type="ECO:0000313" key="8">
    <source>
        <dbReference type="EMBL" id="NVN37255.1"/>
    </source>
</evidence>
<dbReference type="InterPro" id="IPR011605">
    <property type="entry name" value="NusB_fam"/>
</dbReference>
<dbReference type="PANTHER" id="PTHR11078">
    <property type="entry name" value="N UTILIZATION SUBSTANCE PROTEIN B-RELATED"/>
    <property type="match status" value="1"/>
</dbReference>
<gene>
    <name evidence="6 8" type="primary">nusB</name>
    <name evidence="8" type="ORF">HUK81_09950</name>
</gene>
<dbReference type="GO" id="GO:0006353">
    <property type="term" value="P:DNA-templated transcription termination"/>
    <property type="evidence" value="ECO:0007669"/>
    <property type="project" value="UniProtKB-UniRule"/>
</dbReference>
<evidence type="ECO:0000256" key="1">
    <source>
        <dbReference type="ARBA" id="ARBA00005952"/>
    </source>
</evidence>
<reference evidence="8 9" key="1">
    <citation type="submission" date="2020-06" db="EMBL/GenBank/DDBJ databases">
        <title>Description of novel acetic acid bacteria.</title>
        <authorList>
            <person name="Sombolestani A."/>
        </authorList>
    </citation>
    <scope>NUCLEOTIDE SEQUENCE [LARGE SCALE GENOMIC DNA]</scope>
    <source>
        <strain evidence="8 9">LMG 25</strain>
    </source>
</reference>
<sequence>MTQTDGDRQHKVRSRTASRVAAVQALFQIEQGSESPERVINQFMRHRLGTSASDQCDYAEGHVPDADARLFGIVVRGAMARQDRIDALLHDILPASWPLARLDPVLRAIMHAAGGEMTGADPVPARVIINEYMDIAHGFLAGDEPRMLNGVLDALSRRISEPAAPVTDAASEAISETVAVADDAPVTDAPPGSKPA</sequence>
<dbReference type="AlphaFoldDB" id="A0A850NXV7"/>
<organism evidence="8 9">
    <name type="scientific">Komagataeibacter swingsii</name>
    <dbReference type="NCBI Taxonomy" id="215220"/>
    <lineage>
        <taxon>Bacteria</taxon>
        <taxon>Pseudomonadati</taxon>
        <taxon>Pseudomonadota</taxon>
        <taxon>Alphaproteobacteria</taxon>
        <taxon>Acetobacterales</taxon>
        <taxon>Acetobacteraceae</taxon>
        <taxon>Komagataeibacter</taxon>
    </lineage>
</organism>
<dbReference type="EMBL" id="JABXXS010000020">
    <property type="protein sequence ID" value="NVN37255.1"/>
    <property type="molecule type" value="Genomic_DNA"/>
</dbReference>
<dbReference type="GO" id="GO:0031564">
    <property type="term" value="P:transcription antitermination"/>
    <property type="evidence" value="ECO:0007669"/>
    <property type="project" value="UniProtKB-KW"/>
</dbReference>
<feature type="domain" description="NusB/RsmB/TIM44" evidence="7">
    <location>
        <begin position="17"/>
        <end position="157"/>
    </location>
</feature>
<comment type="function">
    <text evidence="6">Involved in transcription antitermination. Required for transcription of ribosomal RNA (rRNA) genes. Binds specifically to the boxA antiterminator sequence of the ribosomal RNA (rrn) operons.</text>
</comment>
<evidence type="ECO:0000256" key="4">
    <source>
        <dbReference type="ARBA" id="ARBA00023015"/>
    </source>
</evidence>
<dbReference type="GO" id="GO:0005829">
    <property type="term" value="C:cytosol"/>
    <property type="evidence" value="ECO:0007669"/>
    <property type="project" value="TreeGrafter"/>
</dbReference>
<evidence type="ECO:0000256" key="3">
    <source>
        <dbReference type="ARBA" id="ARBA00022884"/>
    </source>
</evidence>
<keyword evidence="2 6" id="KW-0889">Transcription antitermination</keyword>
<dbReference type="Gene3D" id="1.10.940.10">
    <property type="entry name" value="NusB-like"/>
    <property type="match status" value="1"/>
</dbReference>
<evidence type="ECO:0000256" key="6">
    <source>
        <dbReference type="HAMAP-Rule" id="MF_00073"/>
    </source>
</evidence>
<keyword evidence="3 6" id="KW-0694">RNA-binding</keyword>
<dbReference type="GO" id="GO:0003723">
    <property type="term" value="F:RNA binding"/>
    <property type="evidence" value="ECO:0007669"/>
    <property type="project" value="UniProtKB-UniRule"/>
</dbReference>
<evidence type="ECO:0000259" key="7">
    <source>
        <dbReference type="Pfam" id="PF01029"/>
    </source>
</evidence>
<evidence type="ECO:0000256" key="2">
    <source>
        <dbReference type="ARBA" id="ARBA00022814"/>
    </source>
</evidence>
<name>A0A850NXV7_9PROT</name>
<dbReference type="PANTHER" id="PTHR11078:SF3">
    <property type="entry name" value="ANTITERMINATION NUSB DOMAIN-CONTAINING PROTEIN"/>
    <property type="match status" value="1"/>
</dbReference>
<dbReference type="InterPro" id="IPR006027">
    <property type="entry name" value="NusB_RsmB_TIM44"/>
</dbReference>
<proteinExistence type="inferred from homology"/>
<dbReference type="Pfam" id="PF01029">
    <property type="entry name" value="NusB"/>
    <property type="match status" value="1"/>
</dbReference>
<keyword evidence="5 6" id="KW-0804">Transcription</keyword>
<comment type="caution">
    <text evidence="8">The sequence shown here is derived from an EMBL/GenBank/DDBJ whole genome shotgun (WGS) entry which is preliminary data.</text>
</comment>
<dbReference type="Proteomes" id="UP000522590">
    <property type="component" value="Unassembled WGS sequence"/>
</dbReference>
<dbReference type="InterPro" id="IPR035926">
    <property type="entry name" value="NusB-like_sf"/>
</dbReference>
<protein>
    <recommendedName>
        <fullName evidence="6">Transcription antitermination protein NusB</fullName>
    </recommendedName>
    <alternativeName>
        <fullName evidence="6">Antitermination factor NusB</fullName>
    </alternativeName>
</protein>
<dbReference type="SUPFAM" id="SSF48013">
    <property type="entry name" value="NusB-like"/>
    <property type="match status" value="1"/>
</dbReference>
<dbReference type="NCBIfam" id="TIGR01951">
    <property type="entry name" value="nusB"/>
    <property type="match status" value="1"/>
</dbReference>
<accession>A0A850NXV7</accession>
<comment type="similarity">
    <text evidence="1 6">Belongs to the NusB family.</text>
</comment>
<keyword evidence="4 6" id="KW-0805">Transcription regulation</keyword>
<evidence type="ECO:0000256" key="5">
    <source>
        <dbReference type="ARBA" id="ARBA00023163"/>
    </source>
</evidence>